<accession>A0A9W6PB14</accession>
<keyword evidence="2" id="KW-1185">Reference proteome</keyword>
<evidence type="ECO:0000313" key="2">
    <source>
        <dbReference type="Proteomes" id="UP001165092"/>
    </source>
</evidence>
<evidence type="ECO:0000313" key="1">
    <source>
        <dbReference type="EMBL" id="GLU50381.1"/>
    </source>
</evidence>
<protein>
    <submittedName>
        <fullName evidence="1">Uncharacterized protein</fullName>
    </submittedName>
</protein>
<dbReference type="AlphaFoldDB" id="A0A9W6PB14"/>
<name>A0A9W6PB14_9ACTN</name>
<comment type="caution">
    <text evidence="1">The sequence shown here is derived from an EMBL/GenBank/DDBJ whole genome shotgun (WGS) entry which is preliminary data.</text>
</comment>
<gene>
    <name evidence="1" type="ORF">Nans01_47320</name>
</gene>
<dbReference type="EMBL" id="BSQG01000014">
    <property type="protein sequence ID" value="GLU50381.1"/>
    <property type="molecule type" value="Genomic_DNA"/>
</dbReference>
<sequence>MRAWAAVGADVLIVASIGSCCGVRDDQWPPNVIMPNGVLVEETALAHPWIGSATKRFPDY</sequence>
<reference evidence="1" key="1">
    <citation type="submission" date="2023-02" db="EMBL/GenBank/DDBJ databases">
        <title>Nocardiopsis ansamitocini NBRC 112285.</title>
        <authorList>
            <person name="Ichikawa N."/>
            <person name="Sato H."/>
            <person name="Tonouchi N."/>
        </authorList>
    </citation>
    <scope>NUCLEOTIDE SEQUENCE</scope>
    <source>
        <strain evidence="1">NBRC 112285</strain>
    </source>
</reference>
<proteinExistence type="predicted"/>
<dbReference type="Proteomes" id="UP001165092">
    <property type="component" value="Unassembled WGS sequence"/>
</dbReference>
<organism evidence="1 2">
    <name type="scientific">Nocardiopsis ansamitocini</name>
    <dbReference type="NCBI Taxonomy" id="1670832"/>
    <lineage>
        <taxon>Bacteria</taxon>
        <taxon>Bacillati</taxon>
        <taxon>Actinomycetota</taxon>
        <taxon>Actinomycetes</taxon>
        <taxon>Streptosporangiales</taxon>
        <taxon>Nocardiopsidaceae</taxon>
        <taxon>Nocardiopsis</taxon>
    </lineage>
</organism>